<reference evidence="10 11" key="1">
    <citation type="journal article" date="2014" name="Genome Announc.">
        <title>Genome Sequence and Methylome of Soil Bacterium Gemmatirosa kalamazoonensis KBS708T, a Member of the Rarely Cultivated Gemmatimonadetes Phylum.</title>
        <authorList>
            <person name="Debruyn J.M."/>
            <person name="Radosevich M."/>
            <person name="Wommack K.E."/>
            <person name="Polson S.W."/>
            <person name="Hauser L.J."/>
            <person name="Fawaz M.N."/>
            <person name="Korlach J."/>
            <person name="Tsai Y.C."/>
        </authorList>
    </citation>
    <scope>NUCLEOTIDE SEQUENCE [LARGE SCALE GENOMIC DNA]</scope>
    <source>
        <strain evidence="10 11">KBS708</strain>
    </source>
</reference>
<keyword evidence="11" id="KW-1185">Reference proteome</keyword>
<keyword evidence="7 8" id="KW-0472">Membrane</keyword>
<gene>
    <name evidence="10" type="ORF">J421_3938</name>
</gene>
<feature type="transmembrane region" description="Helical" evidence="8">
    <location>
        <begin position="35"/>
        <end position="52"/>
    </location>
</feature>
<dbReference type="PATRIC" id="fig|861299.3.peg.3996"/>
<feature type="transmembrane region" description="Helical" evidence="8">
    <location>
        <begin position="189"/>
        <end position="210"/>
    </location>
</feature>
<dbReference type="Proteomes" id="UP000019151">
    <property type="component" value="Chromosome"/>
</dbReference>
<evidence type="ECO:0000256" key="5">
    <source>
        <dbReference type="ARBA" id="ARBA00022692"/>
    </source>
</evidence>
<feature type="transmembrane region" description="Helical" evidence="8">
    <location>
        <begin position="284"/>
        <end position="305"/>
    </location>
</feature>
<dbReference type="OrthoDB" id="9761224at2"/>
<evidence type="ECO:0000313" key="10">
    <source>
        <dbReference type="EMBL" id="AHG91475.1"/>
    </source>
</evidence>
<keyword evidence="5 8" id="KW-0812">Transmembrane</keyword>
<evidence type="ECO:0000256" key="2">
    <source>
        <dbReference type="ARBA" id="ARBA00007755"/>
    </source>
</evidence>
<dbReference type="FunCoup" id="W0RMD0">
    <property type="interactions" value="70"/>
</dbReference>
<keyword evidence="3" id="KW-0813">Transport</keyword>
<dbReference type="PANTHER" id="PTHR30252">
    <property type="entry name" value="INNER MEMBRANE PEPTIDE TRANSPORTER"/>
    <property type="match status" value="1"/>
</dbReference>
<feature type="transmembrane region" description="Helical" evidence="8">
    <location>
        <begin position="641"/>
        <end position="659"/>
    </location>
</feature>
<evidence type="ECO:0000256" key="8">
    <source>
        <dbReference type="SAM" id="Phobius"/>
    </source>
</evidence>
<dbReference type="GO" id="GO:0009267">
    <property type="term" value="P:cellular response to starvation"/>
    <property type="evidence" value="ECO:0007669"/>
    <property type="project" value="InterPro"/>
</dbReference>
<feature type="transmembrane region" description="Helical" evidence="8">
    <location>
        <begin position="506"/>
        <end position="528"/>
    </location>
</feature>
<dbReference type="Pfam" id="PF02554">
    <property type="entry name" value="CstA"/>
    <property type="match status" value="1"/>
</dbReference>
<feature type="transmembrane region" description="Helical" evidence="8">
    <location>
        <begin position="325"/>
        <end position="345"/>
    </location>
</feature>
<proteinExistence type="inferred from homology"/>
<sequence length="693" mass="72202">MPRTFRALLWAAIALAGAAAFGVLALSRGETISAAWLITAAVCTYLVAYRFYSRFIAAKVFALDAARRTPAERLADGRDYVPTNRWIVFGHHFAAIAGPGPLVGPTLAAQFGFLPGAIWIIIGVALGGAVQDFVILAASVRRDGKTLGQMARDEIGPVAGVTALVAVLGIMIVLIAVLALVVVNALRESAWGVVTIGLTIPIALVMGVYLRWLRPGRVLEASAIGIVLLGVALVAGRAVAQNPALAPTFTLGGTTLAILIMVYGFAASVVPVWLLLAPRDYLSAFVKIGVVVALALGILVVLPPLQMPALTRFVDGTGPVFAGDLFPFVFVTVACGAISGFHALISSGTTPKLLEREPDARPIGYGAMLCESLVAIMALVAACVLTPGVYFAINAPAAALGTTATSAAAAIAQWGFVVTPAEIESLARQVGEASLLSRTGGAPSLAVGMAHLFSSALGGGAMALWYHFAIMFEALFILTTLDAGTRVGRFMLQDLLRHAWAPLGRVSWYPAVLLSSALVVGAWGYFLYQGVTDPLGGINSLWPLFGISNQLLAAVALCVGTTVIIKMGKARYAFVTLLPLAWLVAVTMTAGWMKIWSSSPKIGFLAHARVLAEAVASGTLPPGVKSVAAAQRMMFNDRLDAAVAGFFVLAVVVILADSLREWSAVLTGRKPALSTEVPGDAPAFRGAQPVAGD</sequence>
<evidence type="ECO:0000313" key="11">
    <source>
        <dbReference type="Proteomes" id="UP000019151"/>
    </source>
</evidence>
<dbReference type="RefSeq" id="WP_025412922.1">
    <property type="nucleotide sequence ID" value="NZ_CP007128.1"/>
</dbReference>
<dbReference type="EMBL" id="CP007128">
    <property type="protein sequence ID" value="AHG91475.1"/>
    <property type="molecule type" value="Genomic_DNA"/>
</dbReference>
<name>W0RMD0_9BACT</name>
<dbReference type="HOGENOM" id="CLU_010531_2_0_0"/>
<feature type="transmembrane region" description="Helical" evidence="8">
    <location>
        <begin position="116"/>
        <end position="138"/>
    </location>
</feature>
<accession>W0RMD0</accession>
<evidence type="ECO:0000256" key="4">
    <source>
        <dbReference type="ARBA" id="ARBA00022475"/>
    </source>
</evidence>
<feature type="transmembrane region" description="Helical" evidence="8">
    <location>
        <begin position="217"/>
        <end position="236"/>
    </location>
</feature>
<feature type="transmembrane region" description="Helical" evidence="8">
    <location>
        <begin position="572"/>
        <end position="593"/>
    </location>
</feature>
<comment type="subcellular location">
    <subcellularLocation>
        <location evidence="1">Cell membrane</location>
        <topology evidence="1">Multi-pass membrane protein</topology>
    </subcellularLocation>
</comment>
<evidence type="ECO:0000256" key="3">
    <source>
        <dbReference type="ARBA" id="ARBA00022448"/>
    </source>
</evidence>
<comment type="similarity">
    <text evidence="2">Belongs to the peptide transporter carbon starvation (CstA) (TC 2.A.114) family.</text>
</comment>
<evidence type="ECO:0000259" key="9">
    <source>
        <dbReference type="Pfam" id="PF02554"/>
    </source>
</evidence>
<dbReference type="InterPro" id="IPR003706">
    <property type="entry name" value="CstA_N"/>
</dbReference>
<keyword evidence="4" id="KW-1003">Cell membrane</keyword>
<organism evidence="10 11">
    <name type="scientific">Gemmatirosa kalamazoonensis</name>
    <dbReference type="NCBI Taxonomy" id="861299"/>
    <lineage>
        <taxon>Bacteria</taxon>
        <taxon>Pseudomonadati</taxon>
        <taxon>Gemmatimonadota</taxon>
        <taxon>Gemmatimonadia</taxon>
        <taxon>Gemmatimonadales</taxon>
        <taxon>Gemmatimonadaceae</taxon>
        <taxon>Gemmatirosa</taxon>
    </lineage>
</organism>
<keyword evidence="6 8" id="KW-1133">Transmembrane helix</keyword>
<evidence type="ECO:0000256" key="1">
    <source>
        <dbReference type="ARBA" id="ARBA00004651"/>
    </source>
</evidence>
<dbReference type="KEGG" id="gba:J421_3938"/>
<dbReference type="AlphaFoldDB" id="W0RMD0"/>
<dbReference type="InterPro" id="IPR051605">
    <property type="entry name" value="CstA"/>
</dbReference>
<feature type="transmembrane region" description="Helical" evidence="8">
    <location>
        <begin position="86"/>
        <end position="104"/>
    </location>
</feature>
<dbReference type="GO" id="GO:0005886">
    <property type="term" value="C:plasma membrane"/>
    <property type="evidence" value="ECO:0007669"/>
    <property type="project" value="UniProtKB-SubCell"/>
</dbReference>
<feature type="transmembrane region" description="Helical" evidence="8">
    <location>
        <begin position="158"/>
        <end position="183"/>
    </location>
</feature>
<protein>
    <submittedName>
        <fullName evidence="10">Carbon starvation protein CstA</fullName>
    </submittedName>
</protein>
<dbReference type="STRING" id="861299.J421_3938"/>
<evidence type="ECO:0000256" key="6">
    <source>
        <dbReference type="ARBA" id="ARBA00022989"/>
    </source>
</evidence>
<feature type="transmembrane region" description="Helical" evidence="8">
    <location>
        <begin position="540"/>
        <end position="565"/>
    </location>
</feature>
<evidence type="ECO:0000256" key="7">
    <source>
        <dbReference type="ARBA" id="ARBA00023136"/>
    </source>
</evidence>
<feature type="transmembrane region" description="Helical" evidence="8">
    <location>
        <begin position="256"/>
        <end position="277"/>
    </location>
</feature>
<feature type="domain" description="CstA N-terminal" evidence="9">
    <location>
        <begin position="34"/>
        <end position="590"/>
    </location>
</feature>
<dbReference type="eggNOG" id="COG1966">
    <property type="taxonomic scope" value="Bacteria"/>
</dbReference>
<dbReference type="PANTHER" id="PTHR30252:SF3">
    <property type="entry name" value="PYRUVATE_PROTON SYMPORTER BTST"/>
    <property type="match status" value="1"/>
</dbReference>
<dbReference type="InParanoid" id="W0RMD0"/>
<feature type="transmembrane region" description="Helical" evidence="8">
    <location>
        <begin position="366"/>
        <end position="393"/>
    </location>
</feature>
<feature type="transmembrane region" description="Helical" evidence="8">
    <location>
        <begin position="464"/>
        <end position="485"/>
    </location>
</feature>